<sequence length="84" mass="10046">MLYNVIQEVILMSMVAIRLTNKEKELMEQFAKFEGKTLSAYLKELFYEKLEDFEDIKEIEEYEKSHEYNEPGIPFEQAMKEIGL</sequence>
<name>A0ABR2GND3_9EUKA</name>
<dbReference type="InterPro" id="IPR046257">
    <property type="entry name" value="DUF6290"/>
</dbReference>
<dbReference type="EMBL" id="JAPFFF010000103">
    <property type="protein sequence ID" value="KAK8835454.1"/>
    <property type="molecule type" value="Genomic_DNA"/>
</dbReference>
<dbReference type="Proteomes" id="UP001470230">
    <property type="component" value="Unassembled WGS sequence"/>
</dbReference>
<accession>A0ABR2GND3</accession>
<evidence type="ECO:0008006" key="3">
    <source>
        <dbReference type="Google" id="ProtNLM"/>
    </source>
</evidence>
<organism evidence="1 2">
    <name type="scientific">Tritrichomonas musculus</name>
    <dbReference type="NCBI Taxonomy" id="1915356"/>
    <lineage>
        <taxon>Eukaryota</taxon>
        <taxon>Metamonada</taxon>
        <taxon>Parabasalia</taxon>
        <taxon>Tritrichomonadida</taxon>
        <taxon>Tritrichomonadidae</taxon>
        <taxon>Tritrichomonas</taxon>
    </lineage>
</organism>
<evidence type="ECO:0000313" key="2">
    <source>
        <dbReference type="Proteomes" id="UP001470230"/>
    </source>
</evidence>
<gene>
    <name evidence="1" type="ORF">M9Y10_004558</name>
</gene>
<evidence type="ECO:0000313" key="1">
    <source>
        <dbReference type="EMBL" id="KAK8835454.1"/>
    </source>
</evidence>
<keyword evidence="2" id="KW-1185">Reference proteome</keyword>
<protein>
    <recommendedName>
        <fullName evidence="3">Toxin-antitoxin system, antitoxin component, ribbon-helix-helix domain protein</fullName>
    </recommendedName>
</protein>
<dbReference type="Pfam" id="PF19807">
    <property type="entry name" value="DUF6290"/>
    <property type="match status" value="1"/>
</dbReference>
<dbReference type="NCBIfam" id="NF046040">
    <property type="entry name" value="RelB_antitoxin"/>
    <property type="match status" value="1"/>
</dbReference>
<proteinExistence type="predicted"/>
<reference evidence="1 2" key="1">
    <citation type="submission" date="2024-04" db="EMBL/GenBank/DDBJ databases">
        <title>Tritrichomonas musculus Genome.</title>
        <authorList>
            <person name="Alves-Ferreira E."/>
            <person name="Grigg M."/>
            <person name="Lorenzi H."/>
            <person name="Galac M."/>
        </authorList>
    </citation>
    <scope>NUCLEOTIDE SEQUENCE [LARGE SCALE GENOMIC DNA]</scope>
    <source>
        <strain evidence="1 2">EAF2021</strain>
    </source>
</reference>
<comment type="caution">
    <text evidence="1">The sequence shown here is derived from an EMBL/GenBank/DDBJ whole genome shotgun (WGS) entry which is preliminary data.</text>
</comment>